<proteinExistence type="inferred from homology"/>
<sequence>MLSTVHERPGVYSSYDASAVLNGGAAIRIIGLAASATKGTANEAVTLTSYAAGLAAFGEDAEGSAGMSTLLRLLFAGGASTVVAAAVEEKTVSGYTAAFEALAQQENIQIVVCDSADAEVHQALRQSVDSTSQNRRERIAVVGGSGESAAQLKAHAAQINSERVVLVGPDALDESGKTLPGTCSAAAVAAAIAVNRDPAVPLNGVKLYGLGGVSQRYSDNDIDLLVQGGVMPLEEVAGVISPVRGITTRTTTGGAADSTWRELTTILIVDNVIPAIRNSLRSKFTRTKNTAQTRGAIRSQVVVDLESKVKAEIIDSYGEVSVSVSEENPTVCLVEFSFAVAHGLNQIYLTAHITV</sequence>
<dbReference type="Gene3D" id="3.30.1370.220">
    <property type="match status" value="1"/>
</dbReference>
<keyword evidence="5" id="KW-1185">Reference proteome</keyword>
<dbReference type="InterPro" id="IPR020287">
    <property type="entry name" value="Tail_sheath_C"/>
</dbReference>
<feature type="domain" description="Tail sheath protein C-terminal" evidence="3">
    <location>
        <begin position="256"/>
        <end position="354"/>
    </location>
</feature>
<gene>
    <name evidence="4" type="ORF">H8790_09565</name>
</gene>
<reference evidence="4 5" key="1">
    <citation type="submission" date="2020-08" db="EMBL/GenBank/DDBJ databases">
        <authorList>
            <person name="Liu C."/>
            <person name="Sun Q."/>
        </authorList>
    </citation>
    <scope>NUCLEOTIDE SEQUENCE [LARGE SCALE GENOMIC DNA]</scope>
    <source>
        <strain evidence="4 5">NSJ-62</strain>
    </source>
</reference>
<dbReference type="AlphaFoldDB" id="A0A7G9B2D2"/>
<dbReference type="KEGG" id="ohi:H8790_09565"/>
<evidence type="ECO:0000259" key="3">
    <source>
        <dbReference type="Pfam" id="PF17482"/>
    </source>
</evidence>
<feature type="domain" description="Tail sheath protein subtilisin-like" evidence="2">
    <location>
        <begin position="91"/>
        <end position="239"/>
    </location>
</feature>
<evidence type="ECO:0000313" key="5">
    <source>
        <dbReference type="Proteomes" id="UP000515960"/>
    </source>
</evidence>
<dbReference type="Proteomes" id="UP000515960">
    <property type="component" value="Chromosome"/>
</dbReference>
<dbReference type="InterPro" id="IPR035089">
    <property type="entry name" value="Phage_sheath_subtilisin"/>
</dbReference>
<dbReference type="RefSeq" id="WP_187332304.1">
    <property type="nucleotide sequence ID" value="NZ_CP060490.1"/>
</dbReference>
<organism evidence="4 5">
    <name type="scientific">Oscillibacter hominis</name>
    <dbReference type="NCBI Taxonomy" id="2763056"/>
    <lineage>
        <taxon>Bacteria</taxon>
        <taxon>Bacillati</taxon>
        <taxon>Bacillota</taxon>
        <taxon>Clostridia</taxon>
        <taxon>Eubacteriales</taxon>
        <taxon>Oscillospiraceae</taxon>
        <taxon>Oscillibacter</taxon>
    </lineage>
</organism>
<evidence type="ECO:0000313" key="4">
    <source>
        <dbReference type="EMBL" id="QNL43713.1"/>
    </source>
</evidence>
<evidence type="ECO:0000256" key="1">
    <source>
        <dbReference type="ARBA" id="ARBA00008005"/>
    </source>
</evidence>
<dbReference type="Pfam" id="PF17482">
    <property type="entry name" value="Phage_sheath_1C"/>
    <property type="match status" value="1"/>
</dbReference>
<dbReference type="Gene3D" id="3.40.50.11790">
    <property type="match status" value="1"/>
</dbReference>
<dbReference type="EMBL" id="CP060490">
    <property type="protein sequence ID" value="QNL43713.1"/>
    <property type="molecule type" value="Genomic_DNA"/>
</dbReference>
<evidence type="ECO:0000259" key="2">
    <source>
        <dbReference type="Pfam" id="PF04984"/>
    </source>
</evidence>
<name>A0A7G9B2D2_9FIRM</name>
<accession>A0A7G9B2D2</accession>
<dbReference type="Pfam" id="PF04984">
    <property type="entry name" value="Phage_sheath_1"/>
    <property type="match status" value="1"/>
</dbReference>
<protein>
    <submittedName>
        <fullName evidence="4">Phage tail sheath subtilisin-like domain-containing protein</fullName>
    </submittedName>
</protein>
<comment type="similarity">
    <text evidence="1">Belongs to the myoviridae tail sheath protein family.</text>
</comment>